<feature type="domain" description="HAMP" evidence="10">
    <location>
        <begin position="98"/>
        <end position="152"/>
    </location>
</feature>
<feature type="transmembrane region" description="Helical" evidence="8">
    <location>
        <begin position="75"/>
        <end position="96"/>
    </location>
</feature>
<keyword evidence="7" id="KW-0902">Two-component regulatory system</keyword>
<keyword evidence="8" id="KW-0812">Transmembrane</keyword>
<evidence type="ECO:0000256" key="3">
    <source>
        <dbReference type="ARBA" id="ARBA00012438"/>
    </source>
</evidence>
<dbReference type="SMART" id="SM00387">
    <property type="entry name" value="HATPase_c"/>
    <property type="match status" value="1"/>
</dbReference>
<dbReference type="InterPro" id="IPR003660">
    <property type="entry name" value="HAMP_dom"/>
</dbReference>
<dbReference type="Proteomes" id="UP001216674">
    <property type="component" value="Unassembled WGS sequence"/>
</dbReference>
<dbReference type="PRINTS" id="PR00344">
    <property type="entry name" value="BCTRLSENSOR"/>
</dbReference>
<comment type="subcellular location">
    <subcellularLocation>
        <location evidence="2">Membrane</location>
    </subcellularLocation>
</comment>
<dbReference type="Pfam" id="PF00512">
    <property type="entry name" value="HisKA"/>
    <property type="match status" value="1"/>
</dbReference>
<keyword evidence="8" id="KW-1133">Transmembrane helix</keyword>
<evidence type="ECO:0000256" key="2">
    <source>
        <dbReference type="ARBA" id="ARBA00004370"/>
    </source>
</evidence>
<dbReference type="CDD" id="cd06225">
    <property type="entry name" value="HAMP"/>
    <property type="match status" value="1"/>
</dbReference>
<dbReference type="EC" id="2.7.13.3" evidence="3"/>
<dbReference type="Pfam" id="PF02518">
    <property type="entry name" value="HATPase_c"/>
    <property type="match status" value="1"/>
</dbReference>
<keyword evidence="6" id="KW-0418">Kinase</keyword>
<evidence type="ECO:0000256" key="1">
    <source>
        <dbReference type="ARBA" id="ARBA00000085"/>
    </source>
</evidence>
<dbReference type="SUPFAM" id="SSF55874">
    <property type="entry name" value="ATPase domain of HSP90 chaperone/DNA topoisomerase II/histidine kinase"/>
    <property type="match status" value="1"/>
</dbReference>
<keyword evidence="11" id="KW-0547">Nucleotide-binding</keyword>
<dbReference type="InterPro" id="IPR005467">
    <property type="entry name" value="His_kinase_dom"/>
</dbReference>
<dbReference type="PROSITE" id="PS50109">
    <property type="entry name" value="HIS_KIN"/>
    <property type="match status" value="1"/>
</dbReference>
<evidence type="ECO:0000259" key="10">
    <source>
        <dbReference type="PROSITE" id="PS50885"/>
    </source>
</evidence>
<dbReference type="SUPFAM" id="SSF47384">
    <property type="entry name" value="Homodimeric domain of signal transducing histidine kinase"/>
    <property type="match status" value="1"/>
</dbReference>
<dbReference type="SMART" id="SM00304">
    <property type="entry name" value="HAMP"/>
    <property type="match status" value="1"/>
</dbReference>
<comment type="caution">
    <text evidence="11">The sequence shown here is derived from an EMBL/GenBank/DDBJ whole genome shotgun (WGS) entry which is preliminary data.</text>
</comment>
<organism evidence="11 12">
    <name type="scientific">Cupriavidus basilensis</name>
    <dbReference type="NCBI Taxonomy" id="68895"/>
    <lineage>
        <taxon>Bacteria</taxon>
        <taxon>Pseudomonadati</taxon>
        <taxon>Pseudomonadota</taxon>
        <taxon>Betaproteobacteria</taxon>
        <taxon>Burkholderiales</taxon>
        <taxon>Burkholderiaceae</taxon>
        <taxon>Cupriavidus</taxon>
    </lineage>
</organism>
<dbReference type="PANTHER" id="PTHR45453">
    <property type="entry name" value="PHOSPHATE REGULON SENSOR PROTEIN PHOR"/>
    <property type="match status" value="1"/>
</dbReference>
<evidence type="ECO:0000256" key="5">
    <source>
        <dbReference type="ARBA" id="ARBA00022679"/>
    </source>
</evidence>
<dbReference type="PROSITE" id="PS50885">
    <property type="entry name" value="HAMP"/>
    <property type="match status" value="1"/>
</dbReference>
<accession>A0ABT6ATS7</accession>
<dbReference type="SMART" id="SM00388">
    <property type="entry name" value="HisKA"/>
    <property type="match status" value="1"/>
</dbReference>
<dbReference type="Gene3D" id="3.30.565.10">
    <property type="entry name" value="Histidine kinase-like ATPase, C-terminal domain"/>
    <property type="match status" value="1"/>
</dbReference>
<evidence type="ECO:0000256" key="8">
    <source>
        <dbReference type="SAM" id="Phobius"/>
    </source>
</evidence>
<dbReference type="InterPro" id="IPR003594">
    <property type="entry name" value="HATPase_dom"/>
</dbReference>
<dbReference type="Gene3D" id="6.10.340.10">
    <property type="match status" value="1"/>
</dbReference>
<dbReference type="CDD" id="cd00075">
    <property type="entry name" value="HATPase"/>
    <property type="match status" value="1"/>
</dbReference>
<keyword evidence="11" id="KW-0067">ATP-binding</keyword>
<evidence type="ECO:0000256" key="7">
    <source>
        <dbReference type="ARBA" id="ARBA00023012"/>
    </source>
</evidence>
<protein>
    <recommendedName>
        <fullName evidence="3">histidine kinase</fullName>
        <ecNumber evidence="3">2.7.13.3</ecNumber>
    </recommendedName>
</protein>
<evidence type="ECO:0000256" key="4">
    <source>
        <dbReference type="ARBA" id="ARBA00022553"/>
    </source>
</evidence>
<dbReference type="InterPro" id="IPR036890">
    <property type="entry name" value="HATPase_C_sf"/>
</dbReference>
<keyword evidence="4" id="KW-0597">Phosphoprotein</keyword>
<dbReference type="RefSeq" id="WP_276266526.1">
    <property type="nucleotide sequence ID" value="NZ_JARJLM010000392.1"/>
</dbReference>
<evidence type="ECO:0000259" key="9">
    <source>
        <dbReference type="PROSITE" id="PS50109"/>
    </source>
</evidence>
<dbReference type="PANTHER" id="PTHR45453:SF1">
    <property type="entry name" value="PHOSPHATE REGULON SENSOR PROTEIN PHOR"/>
    <property type="match status" value="1"/>
</dbReference>
<dbReference type="CDD" id="cd00082">
    <property type="entry name" value="HisKA"/>
    <property type="match status" value="1"/>
</dbReference>
<evidence type="ECO:0000256" key="6">
    <source>
        <dbReference type="ARBA" id="ARBA00022777"/>
    </source>
</evidence>
<evidence type="ECO:0000313" key="11">
    <source>
        <dbReference type="EMBL" id="MDF3835869.1"/>
    </source>
</evidence>
<keyword evidence="8" id="KW-0472">Membrane</keyword>
<dbReference type="GO" id="GO:0005524">
    <property type="term" value="F:ATP binding"/>
    <property type="evidence" value="ECO:0007669"/>
    <property type="project" value="UniProtKB-KW"/>
</dbReference>
<dbReference type="InterPro" id="IPR036097">
    <property type="entry name" value="HisK_dim/P_sf"/>
</dbReference>
<dbReference type="InterPro" id="IPR050351">
    <property type="entry name" value="BphY/WalK/GraS-like"/>
</dbReference>
<keyword evidence="5" id="KW-0808">Transferase</keyword>
<dbReference type="EMBL" id="JARJLM010000392">
    <property type="protein sequence ID" value="MDF3835869.1"/>
    <property type="molecule type" value="Genomic_DNA"/>
</dbReference>
<sequence>MIALAVLALALVGGGMWYRFALWNASLREAIPEPVRQELQLLEAAPAENQARLRQIYGEYLYGDYFAPDVIREDMLIFAGLVSLALPLIVAGGVWVSLRLSRQLTAVALSAGEIAAGDFSSRAQLVPHTPPGLQNLATDFNHMAERLQRYDRELQESSAAIAHELRTPLTAAIGRLQGIIDGVFQAEPGQFDTVMRQLQQLTRLTDDLHLLSMAHIGKLALHLSEFPLEDLCRERIAWAAPSLEAAGMQVRLQVPGHLALLADRDRIGQLLSVLIDNALRYAATGKALVLRAEFAEGDAILLAEDRGPGFTQEHLDRVCERFWRAESSRSRHAGGSGLGLSIASAICVAHGGDLTALNRRDGGAQIRMRIPLRSPAA</sequence>
<reference evidence="11 12" key="1">
    <citation type="submission" date="2023-03" db="EMBL/GenBank/DDBJ databases">
        <title>Draft assemblies of triclosan tolerant bacteria isolated from returned activated sludge.</title>
        <authorList>
            <person name="Van Hamelsveld S."/>
        </authorList>
    </citation>
    <scope>NUCLEOTIDE SEQUENCE [LARGE SCALE GENOMIC DNA]</scope>
    <source>
        <strain evidence="11 12">GW210010_S58</strain>
    </source>
</reference>
<keyword evidence="12" id="KW-1185">Reference proteome</keyword>
<dbReference type="Pfam" id="PF00672">
    <property type="entry name" value="HAMP"/>
    <property type="match status" value="1"/>
</dbReference>
<feature type="domain" description="Histidine kinase" evidence="9">
    <location>
        <begin position="160"/>
        <end position="374"/>
    </location>
</feature>
<evidence type="ECO:0000313" key="12">
    <source>
        <dbReference type="Proteomes" id="UP001216674"/>
    </source>
</evidence>
<comment type="catalytic activity">
    <reaction evidence="1">
        <text>ATP + protein L-histidine = ADP + protein N-phospho-L-histidine.</text>
        <dbReference type="EC" id="2.7.13.3"/>
    </reaction>
</comment>
<name>A0ABT6ATS7_9BURK</name>
<dbReference type="InterPro" id="IPR003661">
    <property type="entry name" value="HisK_dim/P_dom"/>
</dbReference>
<dbReference type="InterPro" id="IPR004358">
    <property type="entry name" value="Sig_transdc_His_kin-like_C"/>
</dbReference>
<gene>
    <name evidence="11" type="ORF">P3W85_23375</name>
</gene>
<dbReference type="Gene3D" id="1.10.287.130">
    <property type="match status" value="1"/>
</dbReference>
<proteinExistence type="predicted"/>